<keyword evidence="1" id="KW-0489">Methyltransferase</keyword>
<dbReference type="InterPro" id="IPR029063">
    <property type="entry name" value="SAM-dependent_MTases_sf"/>
</dbReference>
<proteinExistence type="predicted"/>
<keyword evidence="3" id="KW-0949">S-adenosyl-L-methionine</keyword>
<dbReference type="Gene3D" id="3.40.50.150">
    <property type="entry name" value="Vaccinia Virus protein VP39"/>
    <property type="match status" value="1"/>
</dbReference>
<evidence type="ECO:0000313" key="5">
    <source>
        <dbReference type="Proteomes" id="UP001059597"/>
    </source>
</evidence>
<evidence type="ECO:0008006" key="6">
    <source>
        <dbReference type="Google" id="ProtNLM"/>
    </source>
</evidence>
<dbReference type="Proteomes" id="UP001059597">
    <property type="component" value="Chromosome"/>
</dbReference>
<evidence type="ECO:0000313" key="4">
    <source>
        <dbReference type="EMBL" id="BDM69190.1"/>
    </source>
</evidence>
<dbReference type="RefSeq" id="WP_261953118.1">
    <property type="nucleotide sequence ID" value="NZ_AP026073.1"/>
</dbReference>
<dbReference type="EMBL" id="AP026073">
    <property type="protein sequence ID" value="BDM69190.1"/>
    <property type="molecule type" value="Genomic_DNA"/>
</dbReference>
<keyword evidence="5" id="KW-1185">Reference proteome</keyword>
<gene>
    <name evidence="4" type="ORF">HEK616_26770</name>
</gene>
<evidence type="ECO:0000256" key="3">
    <source>
        <dbReference type="ARBA" id="ARBA00022691"/>
    </source>
</evidence>
<dbReference type="PROSITE" id="PS51681">
    <property type="entry name" value="SAM_MT_NNMT_PNMT_TEMT"/>
    <property type="match status" value="1"/>
</dbReference>
<accession>A0ABM7ZS67</accession>
<sequence length="266" mass="29266">MKEPAERPPGPVRNDDADWDHWPVLDYLAENYREIHPCDAAVIRHHSAFYRRFAPGSIARSLEFGAGPNLYPLMLAGAASRRVDAVERSAANVAYLTGQLSHGPDESWQAFYAFCRELDPALPPTATQALARVHVLHDDVRTLPAGTYELASMNFVAESITEDFEEFAQLCRIYIATVRPGGLLVASFMENMPTYRIGTAPAWPGCPVDATVLREVFGPYTDDLVLTHVGPDPTRPDYGDTGMVLLRARTLGPDGKAAAGRRDDRA</sequence>
<protein>
    <recommendedName>
        <fullName evidence="6">Methyltransferase</fullName>
    </recommendedName>
</protein>
<dbReference type="InterPro" id="IPR000940">
    <property type="entry name" value="NNMT_TEMT_trans"/>
</dbReference>
<evidence type="ECO:0000256" key="1">
    <source>
        <dbReference type="ARBA" id="ARBA00022603"/>
    </source>
</evidence>
<reference evidence="4" key="1">
    <citation type="submission" date="2022-06" db="EMBL/GenBank/DDBJ databases">
        <title>Complete genome sequence of Streptomyces nigrescens HEK616.</title>
        <authorList>
            <person name="Asamizu S."/>
            <person name="Onaka H."/>
        </authorList>
    </citation>
    <scope>NUCLEOTIDE SEQUENCE</scope>
    <source>
        <strain evidence="4">HEK616</strain>
    </source>
</reference>
<name>A0ABM7ZS67_STRNI</name>
<dbReference type="SUPFAM" id="SSF53335">
    <property type="entry name" value="S-adenosyl-L-methionine-dependent methyltransferases"/>
    <property type="match status" value="1"/>
</dbReference>
<evidence type="ECO:0000256" key="2">
    <source>
        <dbReference type="ARBA" id="ARBA00022679"/>
    </source>
</evidence>
<organism evidence="4 5">
    <name type="scientific">Streptomyces nigrescens</name>
    <dbReference type="NCBI Taxonomy" id="1920"/>
    <lineage>
        <taxon>Bacteria</taxon>
        <taxon>Bacillati</taxon>
        <taxon>Actinomycetota</taxon>
        <taxon>Actinomycetes</taxon>
        <taxon>Kitasatosporales</taxon>
        <taxon>Streptomycetaceae</taxon>
        <taxon>Streptomyces</taxon>
    </lineage>
</organism>
<keyword evidence="2" id="KW-0808">Transferase</keyword>